<accession>A0A1B4LB37</accession>
<dbReference type="Proteomes" id="UP000243680">
    <property type="component" value="Chromosome 1"/>
</dbReference>
<dbReference type="EMBL" id="CP013420">
    <property type="protein sequence ID" value="AOJ74360.1"/>
    <property type="molecule type" value="Genomic_DNA"/>
</dbReference>
<proteinExistence type="predicted"/>
<organism evidence="1 2">
    <name type="scientific">Burkholderia ubonensis</name>
    <dbReference type="NCBI Taxonomy" id="101571"/>
    <lineage>
        <taxon>Bacteria</taxon>
        <taxon>Pseudomonadati</taxon>
        <taxon>Pseudomonadota</taxon>
        <taxon>Betaproteobacteria</taxon>
        <taxon>Burkholderiales</taxon>
        <taxon>Burkholderiaceae</taxon>
        <taxon>Burkholderia</taxon>
        <taxon>Burkholderia cepacia complex</taxon>
    </lineage>
</organism>
<protein>
    <submittedName>
        <fullName evidence="1">Uncharacterized protein</fullName>
    </submittedName>
</protein>
<evidence type="ECO:0000313" key="2">
    <source>
        <dbReference type="Proteomes" id="UP000243680"/>
    </source>
</evidence>
<evidence type="ECO:0000313" key="1">
    <source>
        <dbReference type="EMBL" id="AOJ74360.1"/>
    </source>
</evidence>
<gene>
    <name evidence="1" type="ORF">WJ35_04225</name>
</gene>
<name>A0A1B4LB37_9BURK</name>
<dbReference type="AlphaFoldDB" id="A0A1B4LB37"/>
<reference evidence="1 2" key="1">
    <citation type="submission" date="2015-12" db="EMBL/GenBank/DDBJ databases">
        <title>Diversity of Burkholderia near neighbor genomes.</title>
        <authorList>
            <person name="Sahl J."/>
            <person name="Wagner D."/>
            <person name="Keim P."/>
        </authorList>
    </citation>
    <scope>NUCLEOTIDE SEQUENCE [LARGE SCALE GENOMIC DNA]</scope>
    <source>
        <strain evidence="1 2">MSMB0783</strain>
    </source>
</reference>
<sequence length="113" mass="12758">MKPLWRDRYVQDNYGQPICTQHALLAPLRDALSSLRRVEHWAIKALFTTALSIVAAFFTARATKQEDPTQVRDIKELHARVSLLESRLKLLEVEASKPVGINANHDRVAGAQN</sequence>